<reference evidence="3" key="1">
    <citation type="submission" date="2014-01" db="EMBL/GenBank/DDBJ databases">
        <title>The Genome Sequence of Anopheles melas CM1001059_A (V2).</title>
        <authorList>
            <consortium name="The Broad Institute Genomics Platform"/>
            <person name="Neafsey D.E."/>
            <person name="Besansky N."/>
            <person name="Howell P."/>
            <person name="Walton C."/>
            <person name="Young S.K."/>
            <person name="Zeng Q."/>
            <person name="Gargeya S."/>
            <person name="Fitzgerald M."/>
            <person name="Haas B."/>
            <person name="Abouelleil A."/>
            <person name="Allen A.W."/>
            <person name="Alvarado L."/>
            <person name="Arachchi H.M."/>
            <person name="Berlin A.M."/>
            <person name="Chapman S.B."/>
            <person name="Gainer-Dewar J."/>
            <person name="Goldberg J."/>
            <person name="Griggs A."/>
            <person name="Gujja S."/>
            <person name="Hansen M."/>
            <person name="Howarth C."/>
            <person name="Imamovic A."/>
            <person name="Ireland A."/>
            <person name="Larimer J."/>
            <person name="McCowan C."/>
            <person name="Murphy C."/>
            <person name="Pearson M."/>
            <person name="Poon T.W."/>
            <person name="Priest M."/>
            <person name="Roberts A."/>
            <person name="Saif S."/>
            <person name="Shea T."/>
            <person name="Sisk P."/>
            <person name="Sykes S."/>
            <person name="Wortman J."/>
            <person name="Nusbaum C."/>
            <person name="Birren B."/>
        </authorList>
    </citation>
    <scope>NUCLEOTIDE SEQUENCE [LARGE SCALE GENOMIC DNA]</scope>
    <source>
        <strain evidence="3">CM1001059</strain>
    </source>
</reference>
<dbReference type="Proteomes" id="UP000075902">
    <property type="component" value="Unassembled WGS sequence"/>
</dbReference>
<evidence type="ECO:0000256" key="1">
    <source>
        <dbReference type="SAM" id="MobiDB-lite"/>
    </source>
</evidence>
<accession>A0A182TEY8</accession>
<evidence type="ECO:0000313" key="2">
    <source>
        <dbReference type="EnsemblMetazoa" id="AMEC001118-PA"/>
    </source>
</evidence>
<dbReference type="EnsemblMetazoa" id="AMEC001118-RA">
    <property type="protein sequence ID" value="AMEC001118-PA"/>
    <property type="gene ID" value="AMEC001118"/>
</dbReference>
<dbReference type="VEuPathDB" id="VectorBase:AMEC001118"/>
<sequence length="218" mass="25117">MLSGAFSAKPMRIPATAVTKRRTRHTISPNDPAKALTEMSVRGLNLFQYATINGGMYQCMECAKDGFEKTFKNKYSFQRHAFLYHEGKQRKVFPCTDVRQEQQYHYQKLLEHHHARQQQELSSIKLLHEEQKRRQHEQDVMRIRSVVNALNLRQLQQMQQQNSQELDLRMAPSTGQQPDVPNHPVQLPTQQPSLPEKANESSVPMAQLIVLNGSIGSQ</sequence>
<proteinExistence type="predicted"/>
<name>A0A182TEY8_9DIPT</name>
<keyword evidence="3" id="KW-1185">Reference proteome</keyword>
<protein>
    <submittedName>
        <fullName evidence="2">Uncharacterized protein</fullName>
    </submittedName>
</protein>
<organism evidence="2 3">
    <name type="scientific">Anopheles melas</name>
    <dbReference type="NCBI Taxonomy" id="34690"/>
    <lineage>
        <taxon>Eukaryota</taxon>
        <taxon>Metazoa</taxon>
        <taxon>Ecdysozoa</taxon>
        <taxon>Arthropoda</taxon>
        <taxon>Hexapoda</taxon>
        <taxon>Insecta</taxon>
        <taxon>Pterygota</taxon>
        <taxon>Neoptera</taxon>
        <taxon>Endopterygota</taxon>
        <taxon>Diptera</taxon>
        <taxon>Nematocera</taxon>
        <taxon>Culicoidea</taxon>
        <taxon>Culicidae</taxon>
        <taxon>Anophelinae</taxon>
        <taxon>Anopheles</taxon>
    </lineage>
</organism>
<dbReference type="AlphaFoldDB" id="A0A182TEY8"/>
<feature type="region of interest" description="Disordered" evidence="1">
    <location>
        <begin position="171"/>
        <end position="201"/>
    </location>
</feature>
<evidence type="ECO:0000313" key="3">
    <source>
        <dbReference type="Proteomes" id="UP000075902"/>
    </source>
</evidence>
<reference evidence="2" key="2">
    <citation type="submission" date="2020-05" db="UniProtKB">
        <authorList>
            <consortium name="EnsemblMetazoa"/>
        </authorList>
    </citation>
    <scope>IDENTIFICATION</scope>
    <source>
        <strain evidence="2">CM1001059</strain>
    </source>
</reference>